<reference evidence="2" key="1">
    <citation type="submission" date="2020-01" db="EMBL/GenBank/DDBJ databases">
        <authorList>
            <consortium name="DOE Joint Genome Institute"/>
            <person name="Haridas S."/>
            <person name="Albert R."/>
            <person name="Binder M."/>
            <person name="Bloem J."/>
            <person name="Labutti K."/>
            <person name="Salamov A."/>
            <person name="Andreopoulos B."/>
            <person name="Baker S.E."/>
            <person name="Barry K."/>
            <person name="Bills G."/>
            <person name="Bluhm B.H."/>
            <person name="Cannon C."/>
            <person name="Castanera R."/>
            <person name="Culley D.E."/>
            <person name="Daum C."/>
            <person name="Ezra D."/>
            <person name="Gonzalez J.B."/>
            <person name="Henrissat B."/>
            <person name="Kuo A."/>
            <person name="Liang C."/>
            <person name="Lipzen A."/>
            <person name="Lutzoni F."/>
            <person name="Magnuson J."/>
            <person name="Mondo S."/>
            <person name="Nolan M."/>
            <person name="Ohm R."/>
            <person name="Pangilinan J."/>
            <person name="Park H.-J."/>
            <person name="Ramirez L."/>
            <person name="Alfaro M."/>
            <person name="Sun H."/>
            <person name="Tritt A."/>
            <person name="Yoshinaga Y."/>
            <person name="Zwiers L.-H."/>
            <person name="Turgeon B.G."/>
            <person name="Goodwin S.B."/>
            <person name="Spatafora J.W."/>
            <person name="Crous P.W."/>
            <person name="Grigoriev I.V."/>
        </authorList>
    </citation>
    <scope>NUCLEOTIDE SEQUENCE</scope>
    <source>
        <strain evidence="2">IPT5</strain>
    </source>
</reference>
<feature type="region of interest" description="Disordered" evidence="1">
    <location>
        <begin position="8"/>
        <end position="52"/>
    </location>
</feature>
<evidence type="ECO:0000313" key="2">
    <source>
        <dbReference type="EMBL" id="KAF2856848.1"/>
    </source>
</evidence>
<dbReference type="Proteomes" id="UP000799423">
    <property type="component" value="Unassembled WGS sequence"/>
</dbReference>
<organism evidence="2 3">
    <name type="scientific">Plenodomus tracheiphilus IPT5</name>
    <dbReference type="NCBI Taxonomy" id="1408161"/>
    <lineage>
        <taxon>Eukaryota</taxon>
        <taxon>Fungi</taxon>
        <taxon>Dikarya</taxon>
        <taxon>Ascomycota</taxon>
        <taxon>Pezizomycotina</taxon>
        <taxon>Dothideomycetes</taxon>
        <taxon>Pleosporomycetidae</taxon>
        <taxon>Pleosporales</taxon>
        <taxon>Pleosporineae</taxon>
        <taxon>Leptosphaeriaceae</taxon>
        <taxon>Plenodomus</taxon>
    </lineage>
</organism>
<dbReference type="OrthoDB" id="3796222at2759"/>
<dbReference type="AlphaFoldDB" id="A0A6A7BQX3"/>
<name>A0A6A7BQX3_9PLEO</name>
<accession>A0A6A7BQX3</accession>
<evidence type="ECO:0000256" key="1">
    <source>
        <dbReference type="SAM" id="MobiDB-lite"/>
    </source>
</evidence>
<proteinExistence type="predicted"/>
<evidence type="ECO:0008006" key="4">
    <source>
        <dbReference type="Google" id="ProtNLM"/>
    </source>
</evidence>
<feature type="compositionally biased region" description="Low complexity" evidence="1">
    <location>
        <begin position="12"/>
        <end position="50"/>
    </location>
</feature>
<evidence type="ECO:0000313" key="3">
    <source>
        <dbReference type="Proteomes" id="UP000799423"/>
    </source>
</evidence>
<keyword evidence="3" id="KW-1185">Reference proteome</keyword>
<gene>
    <name evidence="2" type="ORF">T440DRAFT_11239</name>
</gene>
<sequence length="507" mass="58055">MIFHQISLSLGQSHTPPSTPQTQPTALSTTHFTPKSSSPASSKSPRSPSSQVWVREQQRRAFLKHLNSWSLDHDSSPYFHGKISIAPRASWSGLSLELGKSISCILTDSTFTDARRVVVIRLFPPQGDHMDTGQGQKEHNRQDSQDIFSFRTLNIKDVKESSEAVECLPNAQPRHGKHRSGAYKLVIRCGSGWMSARDYFNKLHFSNLHTRQIARPSSSHNRNLDEVIADRSGTLGATPHSRDTVAIQPLFHPFTRLPPELQEHILFTATSLFGTYNLCHDNQLFPQPKSQSTQPVQSCISLSTLLLISRRLNHTLTSYIFASTTFHFGLTGFTNFLWQVGPSNRPRIRRLTFHFGKLALLHCIRWLAPDHVFELFEPPVVTKPLSLQYFWRCQIQDLAQEVHLQTLTVDVRGVPTKDLRMVVRILKAAFGGVERVQFVETETDGRVRVLGEEDERVDMAREESWREMCRGYFERYRRYQYLMRFELLGRELEALEERVEGTVGFDD</sequence>
<protein>
    <recommendedName>
        <fullName evidence="4">F-box domain-containing protein</fullName>
    </recommendedName>
</protein>
<dbReference type="EMBL" id="MU006288">
    <property type="protein sequence ID" value="KAF2856848.1"/>
    <property type="molecule type" value="Genomic_DNA"/>
</dbReference>